<dbReference type="SUPFAM" id="SSF57535">
    <property type="entry name" value="Complement control module/SCR domain"/>
    <property type="match status" value="1"/>
</dbReference>
<dbReference type="PROSITE" id="PS50923">
    <property type="entry name" value="SUSHI"/>
    <property type="match status" value="1"/>
</dbReference>
<name>A0A8J1ULW7_OWEFU</name>
<dbReference type="Proteomes" id="UP000749559">
    <property type="component" value="Unassembled WGS sequence"/>
</dbReference>
<keyword evidence="3" id="KW-1185">Reference proteome</keyword>
<evidence type="ECO:0000313" key="2">
    <source>
        <dbReference type="EMBL" id="CAH1793301.1"/>
    </source>
</evidence>
<dbReference type="OrthoDB" id="6160441at2759"/>
<evidence type="ECO:0000313" key="3">
    <source>
        <dbReference type="Proteomes" id="UP000749559"/>
    </source>
</evidence>
<feature type="disulfide bond" evidence="1">
    <location>
        <begin position="29"/>
        <end position="72"/>
    </location>
</feature>
<keyword evidence="1" id="KW-0768">Sushi</keyword>
<dbReference type="CDD" id="cd00033">
    <property type="entry name" value="CCP"/>
    <property type="match status" value="1"/>
</dbReference>
<proteinExistence type="predicted"/>
<evidence type="ECO:0000256" key="1">
    <source>
        <dbReference type="PROSITE-ProRule" id="PRU00302"/>
    </source>
</evidence>
<organism evidence="2 3">
    <name type="scientific">Owenia fusiformis</name>
    <name type="common">Polychaete worm</name>
    <dbReference type="NCBI Taxonomy" id="6347"/>
    <lineage>
        <taxon>Eukaryota</taxon>
        <taxon>Metazoa</taxon>
        <taxon>Spiralia</taxon>
        <taxon>Lophotrochozoa</taxon>
        <taxon>Annelida</taxon>
        <taxon>Polychaeta</taxon>
        <taxon>Sedentaria</taxon>
        <taxon>Canalipalpata</taxon>
        <taxon>Sabellida</taxon>
        <taxon>Oweniida</taxon>
        <taxon>Oweniidae</taxon>
        <taxon>Owenia</taxon>
    </lineage>
</organism>
<protein>
    <submittedName>
        <fullName evidence="2">Uncharacterized protein</fullName>
    </submittedName>
</protein>
<dbReference type="CDD" id="cd22823">
    <property type="entry name" value="Gal_Rha_Lectin"/>
    <property type="match status" value="1"/>
</dbReference>
<dbReference type="EMBL" id="CAIIXF020000009">
    <property type="protein sequence ID" value="CAH1793301.1"/>
    <property type="molecule type" value="Genomic_DNA"/>
</dbReference>
<comment type="caution">
    <text evidence="1">Lacks conserved residue(s) required for the propagation of feature annotation.</text>
</comment>
<dbReference type="InterPro" id="IPR000436">
    <property type="entry name" value="Sushi_SCR_CCP_dom"/>
</dbReference>
<sequence>MEKAWIFLLVMWTAYIPTILTSGTLDVYCQELTDPSGHTMKYQQNGWKVGAIVEYKCLPGSSYYSGEFTKKCVANPSGYGEWVGDDLKCTGCCDFEMTPTTIIVYNPNILQLDPDDIPQGGVTMNYSISSSELNNTFCLETWIDVTRLEQQNTTVIKVSNTFGMIISNSLDNIELLAYLTSNDATEVHMVKLNMEFVKHSNILQITMTRDEEMVGYFLNGVQIFTSVTAEQETPLNETTKEFLVFAGGNVTIYSVHLQNAGCFETETYKNAQTMTKTGCESKTSDNSIRLSCQGDDVLIVDTVEVGQSNNTNGINYMCGFEFNSLCNIQPVGNINEIKGKCDKQNKCTVNYDDYSNLRPDDCDESHNVTAVIKYHCIRKQNMYPRNITTSQSVLSAVNDLSPYDTCAPVPSGTREIAFDLGGCFQINELIINFNISSLLDTIQMFDIKVYSDGEEDDIDNCVIGASVQHSIPVLYGCGDSVFGDRVAIVLESIPQPDWKICNVEIYTSHVPNNLTACSNRNIHSTTDDIVTTNAGTITTDDIVTTNTGPITTDDIVTTNAGPITTDDIVTTNAGPITTDDIVKTNTGTITTDDIVTTNAGPITTDDIVKTNTGTITTDDIVTTNTGTITTDDIVTTNTGPITTDDIVTTNAGPITTDDIVTTNAGPITTDDIVKTNTGTITTDDIVTTNAGPITTDDIVKTNTGTITTDDIVTTNTGTITTDDIVTTNTESTITDDIVTTSTRTTKRTDETPHESSPKNTIAKTTPLMIVFKDVAEEAEKADEYVYIKRIEYEPSEAKYASAVGIPVCVPPIIFISIVIILDLPKIIMDIKQAYNLVVYGTNKKPKVISKAPILKETEPKY</sequence>
<gene>
    <name evidence="2" type="ORF">OFUS_LOCUS18167</name>
</gene>
<reference evidence="2" key="1">
    <citation type="submission" date="2022-03" db="EMBL/GenBank/DDBJ databases">
        <authorList>
            <person name="Martin C."/>
        </authorList>
    </citation>
    <scope>NUCLEOTIDE SEQUENCE</scope>
</reference>
<dbReference type="AlphaFoldDB" id="A0A8J1ULW7"/>
<accession>A0A8J1ULW7</accession>
<dbReference type="InterPro" id="IPR035976">
    <property type="entry name" value="Sushi/SCR/CCP_sf"/>
</dbReference>
<keyword evidence="1" id="KW-1015">Disulfide bond</keyword>
<comment type="caution">
    <text evidence="2">The sequence shown here is derived from an EMBL/GenBank/DDBJ whole genome shotgun (WGS) entry which is preliminary data.</text>
</comment>